<dbReference type="PANTHER" id="PTHR31965">
    <property type="entry name" value="TRANSMEMBRANE PROTEIN 42"/>
    <property type="match status" value="1"/>
</dbReference>
<sequence length="327" mass="34490">MARKKPARQEPARMNRDEPNSVLPSSTSVSTATTTARRRQGPSTAAASSNQKMRNDEGETLPTTTTAAPSSSSWATRNQWIVLAVASGACAAFNGVFAKLYVYVLAFVLLLSPYTSFHPTPLHVFHRTTNNLTTQIAEVVSGVLGLSNMEQPIEYVVRAIFFGLNLVFNGVMWTLFTKALACGSSTTQVSIMNTSANFVITAVLGFAIFAESLPPLWWLGAALLVAGNVIIGRKDEGAGGQDDAAAATTAAVTEEESSSEQPLLGRQQQPRYGGDGDAANAVAAGIAASGVAAIGAAAQVDESLPRVEKDDEDEDVAIVREIDPDEI</sequence>
<dbReference type="InterPro" id="IPR037185">
    <property type="entry name" value="EmrE-like"/>
</dbReference>
<keyword evidence="2" id="KW-1133">Transmembrane helix</keyword>
<evidence type="ECO:0008006" key="5">
    <source>
        <dbReference type="Google" id="ProtNLM"/>
    </source>
</evidence>
<dbReference type="InterPro" id="IPR039632">
    <property type="entry name" value="TMEM42"/>
</dbReference>
<dbReference type="EMBL" id="JAQQWL010000001">
    <property type="protein sequence ID" value="KAK8090601.1"/>
    <property type="molecule type" value="Genomic_DNA"/>
</dbReference>
<feature type="region of interest" description="Disordered" evidence="1">
    <location>
        <begin position="302"/>
        <end position="327"/>
    </location>
</feature>
<feature type="region of interest" description="Disordered" evidence="1">
    <location>
        <begin position="1"/>
        <end position="71"/>
    </location>
</feature>
<dbReference type="Proteomes" id="UP001480595">
    <property type="component" value="Unassembled WGS sequence"/>
</dbReference>
<feature type="transmembrane region" description="Helical" evidence="2">
    <location>
        <begin position="189"/>
        <end position="209"/>
    </location>
</feature>
<evidence type="ECO:0000313" key="4">
    <source>
        <dbReference type="Proteomes" id="UP001480595"/>
    </source>
</evidence>
<evidence type="ECO:0000256" key="2">
    <source>
        <dbReference type="SAM" id="Phobius"/>
    </source>
</evidence>
<feature type="transmembrane region" description="Helical" evidence="2">
    <location>
        <begin position="80"/>
        <end position="111"/>
    </location>
</feature>
<feature type="compositionally biased region" description="Low complexity" evidence="1">
    <location>
        <begin position="62"/>
        <end position="71"/>
    </location>
</feature>
<organism evidence="3 4">
    <name type="scientific">Apiospora phragmitis</name>
    <dbReference type="NCBI Taxonomy" id="2905665"/>
    <lineage>
        <taxon>Eukaryota</taxon>
        <taxon>Fungi</taxon>
        <taxon>Dikarya</taxon>
        <taxon>Ascomycota</taxon>
        <taxon>Pezizomycotina</taxon>
        <taxon>Sordariomycetes</taxon>
        <taxon>Xylariomycetidae</taxon>
        <taxon>Amphisphaeriales</taxon>
        <taxon>Apiosporaceae</taxon>
        <taxon>Apiospora</taxon>
    </lineage>
</organism>
<proteinExistence type="predicted"/>
<feature type="compositionally biased region" description="Basic and acidic residues" evidence="1">
    <location>
        <begin position="317"/>
        <end position="327"/>
    </location>
</feature>
<name>A0ABR1X5C7_9PEZI</name>
<reference evidence="3 4" key="1">
    <citation type="submission" date="2023-01" db="EMBL/GenBank/DDBJ databases">
        <title>Analysis of 21 Apiospora genomes using comparative genomics revels a genus with tremendous synthesis potential of carbohydrate active enzymes and secondary metabolites.</title>
        <authorList>
            <person name="Sorensen T."/>
        </authorList>
    </citation>
    <scope>NUCLEOTIDE SEQUENCE [LARGE SCALE GENOMIC DNA]</scope>
    <source>
        <strain evidence="3 4">CBS 135458</strain>
    </source>
</reference>
<gene>
    <name evidence="3" type="ORF">PG994_000106</name>
</gene>
<comment type="caution">
    <text evidence="3">The sequence shown here is derived from an EMBL/GenBank/DDBJ whole genome shotgun (WGS) entry which is preliminary data.</text>
</comment>
<protein>
    <recommendedName>
        <fullName evidence="5">Transmembrane protein 42</fullName>
    </recommendedName>
</protein>
<feature type="region of interest" description="Disordered" evidence="1">
    <location>
        <begin position="237"/>
        <end position="276"/>
    </location>
</feature>
<feature type="transmembrane region" description="Helical" evidence="2">
    <location>
        <begin position="155"/>
        <end position="177"/>
    </location>
</feature>
<dbReference type="Gene3D" id="1.10.3730.20">
    <property type="match status" value="1"/>
</dbReference>
<dbReference type="PANTHER" id="PTHR31965:SF1">
    <property type="entry name" value="TRANSMEMBRANE PROTEIN 42"/>
    <property type="match status" value="1"/>
</dbReference>
<evidence type="ECO:0000313" key="3">
    <source>
        <dbReference type="EMBL" id="KAK8090601.1"/>
    </source>
</evidence>
<feature type="compositionally biased region" description="Low complexity" evidence="1">
    <location>
        <begin position="21"/>
        <end position="35"/>
    </location>
</feature>
<keyword evidence="2" id="KW-0812">Transmembrane</keyword>
<evidence type="ECO:0000256" key="1">
    <source>
        <dbReference type="SAM" id="MobiDB-lite"/>
    </source>
</evidence>
<keyword evidence="4" id="KW-1185">Reference proteome</keyword>
<feature type="compositionally biased region" description="Basic and acidic residues" evidence="1">
    <location>
        <begin position="7"/>
        <end position="19"/>
    </location>
</feature>
<dbReference type="RefSeq" id="XP_066722147.1">
    <property type="nucleotide sequence ID" value="XM_066851515.1"/>
</dbReference>
<accession>A0ABR1X5C7</accession>
<feature type="transmembrane region" description="Helical" evidence="2">
    <location>
        <begin position="215"/>
        <end position="231"/>
    </location>
</feature>
<dbReference type="SUPFAM" id="SSF103481">
    <property type="entry name" value="Multidrug resistance efflux transporter EmrE"/>
    <property type="match status" value="1"/>
</dbReference>
<feature type="compositionally biased region" description="Low complexity" evidence="1">
    <location>
        <begin position="241"/>
        <end position="252"/>
    </location>
</feature>
<dbReference type="GeneID" id="92084578"/>
<keyword evidence="2" id="KW-0472">Membrane</keyword>
<feature type="compositionally biased region" description="Polar residues" evidence="1">
    <location>
        <begin position="41"/>
        <end position="52"/>
    </location>
</feature>